<dbReference type="WBParaSite" id="PSAMB.scaffold1167size35082.g11412.t1">
    <property type="protein sequence ID" value="PSAMB.scaffold1167size35082.g11412.t1"/>
    <property type="gene ID" value="PSAMB.scaffold1167size35082.g11412"/>
</dbReference>
<proteinExistence type="predicted"/>
<name>A0A914UPX0_9BILA</name>
<keyword evidence="1" id="KW-0732">Signal</keyword>
<dbReference type="SMART" id="SM00120">
    <property type="entry name" value="HX"/>
    <property type="match status" value="3"/>
</dbReference>
<dbReference type="AlphaFoldDB" id="A0A914UPX0"/>
<reference evidence="3" key="1">
    <citation type="submission" date="2022-11" db="UniProtKB">
        <authorList>
            <consortium name="WormBaseParasite"/>
        </authorList>
    </citation>
    <scope>IDENTIFICATION</scope>
</reference>
<evidence type="ECO:0000313" key="2">
    <source>
        <dbReference type="Proteomes" id="UP000887566"/>
    </source>
</evidence>
<accession>A0A914UPX0</accession>
<keyword evidence="2" id="KW-1185">Reference proteome</keyword>
<dbReference type="InterPro" id="IPR036375">
    <property type="entry name" value="Hemopexin-like_dom_sf"/>
</dbReference>
<dbReference type="InterPro" id="IPR018487">
    <property type="entry name" value="Hemopexin-like_repeat"/>
</dbReference>
<evidence type="ECO:0000256" key="1">
    <source>
        <dbReference type="SAM" id="SignalP"/>
    </source>
</evidence>
<organism evidence="2 3">
    <name type="scientific">Plectus sambesii</name>
    <dbReference type="NCBI Taxonomy" id="2011161"/>
    <lineage>
        <taxon>Eukaryota</taxon>
        <taxon>Metazoa</taxon>
        <taxon>Ecdysozoa</taxon>
        <taxon>Nematoda</taxon>
        <taxon>Chromadorea</taxon>
        <taxon>Plectida</taxon>
        <taxon>Plectina</taxon>
        <taxon>Plectoidea</taxon>
        <taxon>Plectidae</taxon>
        <taxon>Plectus</taxon>
    </lineage>
</organism>
<protein>
    <submittedName>
        <fullName evidence="3">Uncharacterized protein</fullName>
    </submittedName>
</protein>
<sequence length="243" mass="28122">MFNANKFLVIGPLFTALLAQAAYQHGSKNGLFFRDDKVLAYNFDNRKLEVNSTMFKLFDQLADYWPKDLDCCIDAVLTVGDFIFFFKDDVYYILDKGNSDESGRYRLTGPNFIFNDWNVKYVQSAGWFQAEGSDYARPTLIDDYDYYYQYSIDKITAQVTLTSSGSLEDLAYFDRLPSYFRSGGWDASIYRTDGSRRLLTIFKGKKYVELDYNDNRNVYAYNIKELSYGYGILSNKIDAACYG</sequence>
<feature type="signal peptide" evidence="1">
    <location>
        <begin position="1"/>
        <end position="21"/>
    </location>
</feature>
<dbReference type="SUPFAM" id="SSF50923">
    <property type="entry name" value="Hemopexin-like domain"/>
    <property type="match status" value="2"/>
</dbReference>
<feature type="chain" id="PRO_5038138909" evidence="1">
    <location>
        <begin position="22"/>
        <end position="243"/>
    </location>
</feature>
<dbReference type="Proteomes" id="UP000887566">
    <property type="component" value="Unplaced"/>
</dbReference>
<evidence type="ECO:0000313" key="3">
    <source>
        <dbReference type="WBParaSite" id="PSAMB.scaffold1167size35082.g11412.t1"/>
    </source>
</evidence>
<dbReference type="Gene3D" id="2.110.10.10">
    <property type="entry name" value="Hemopexin-like domain"/>
    <property type="match status" value="2"/>
</dbReference>